<sequence>MMLSSVQATAILLSGVFLCALSSCSDEVPGKGNENVQTRASLTEGQSKVLEDLLGKKPAKPAPLFLFTDPNKDPDDLNTLVMLDWLDRQGFVDLRCVVTTLGGFETRERRAKFALWALRNLELEGVKVGIGSDYDIEVRDESGSLNVKATESRKKDHNGFNATPFGLPENGFAKDGASLLQSEIAAVPDGDAVLLVNAGMVDLAGFLKTAPELAKQKVARVVIMGGINSEAEESGFVSADRRAYNNTTVQGAADYSYAKIQELGLPLVVVTKEAAYTAPVGREFYETMAETGHPIGIYLRDQQYESLKRLWTGVHEGHLPPALTPRWFIQTFTELDPDGIKEASLTVEDFDSVWEHVTKFNLYDPMALLAATPGVGDYLFQSGKPEGVSGDVTVISRESIKDPSNAIDAFSALVLESLAP</sequence>
<name>A0ABM7RDM2_9BACT</name>
<feature type="chain" id="PRO_5045633771" evidence="1">
    <location>
        <begin position="26"/>
        <end position="420"/>
    </location>
</feature>
<dbReference type="InterPro" id="IPR036452">
    <property type="entry name" value="Ribo_hydro-like"/>
</dbReference>
<keyword evidence="3" id="KW-1185">Reference proteome</keyword>
<reference evidence="2 3" key="1">
    <citation type="submission" date="2021-06" db="EMBL/GenBank/DDBJ databases">
        <title>Complete genome of Haloferula helveola possessing various polysaccharide degrading enzymes.</title>
        <authorList>
            <person name="Takami H."/>
            <person name="Huang C."/>
            <person name="Hamasaki K."/>
        </authorList>
    </citation>
    <scope>NUCLEOTIDE SEQUENCE [LARGE SCALE GENOMIC DNA]</scope>
    <source>
        <strain evidence="2 3">CN-1</strain>
    </source>
</reference>
<dbReference type="Gene3D" id="3.90.245.10">
    <property type="entry name" value="Ribonucleoside hydrolase-like"/>
    <property type="match status" value="1"/>
</dbReference>
<dbReference type="RefSeq" id="WP_338688814.1">
    <property type="nucleotide sequence ID" value="NZ_AP024702.1"/>
</dbReference>
<evidence type="ECO:0000313" key="3">
    <source>
        <dbReference type="Proteomes" id="UP001374893"/>
    </source>
</evidence>
<gene>
    <name evidence="2" type="primary">hopQ1-1</name>
    <name evidence="2" type="ORF">HAHE_08020</name>
</gene>
<evidence type="ECO:0000313" key="2">
    <source>
        <dbReference type="EMBL" id="BCX46894.1"/>
    </source>
</evidence>
<dbReference type="EMBL" id="AP024702">
    <property type="protein sequence ID" value="BCX46894.1"/>
    <property type="molecule type" value="Genomic_DNA"/>
</dbReference>
<dbReference type="Proteomes" id="UP001374893">
    <property type="component" value="Chromosome"/>
</dbReference>
<dbReference type="SUPFAM" id="SSF53590">
    <property type="entry name" value="Nucleoside hydrolase"/>
    <property type="match status" value="1"/>
</dbReference>
<organism evidence="2 3">
    <name type="scientific">Haloferula helveola</name>
    <dbReference type="NCBI Taxonomy" id="490095"/>
    <lineage>
        <taxon>Bacteria</taxon>
        <taxon>Pseudomonadati</taxon>
        <taxon>Verrucomicrobiota</taxon>
        <taxon>Verrucomicrobiia</taxon>
        <taxon>Verrucomicrobiales</taxon>
        <taxon>Verrucomicrobiaceae</taxon>
        <taxon>Haloferula</taxon>
    </lineage>
</organism>
<evidence type="ECO:0000256" key="1">
    <source>
        <dbReference type="SAM" id="SignalP"/>
    </source>
</evidence>
<keyword evidence="1" id="KW-0732">Signal</keyword>
<proteinExistence type="predicted"/>
<accession>A0ABM7RDM2</accession>
<protein>
    <submittedName>
        <fullName evidence="2">Type III effector</fullName>
    </submittedName>
</protein>
<feature type="signal peptide" evidence="1">
    <location>
        <begin position="1"/>
        <end position="25"/>
    </location>
</feature>